<evidence type="ECO:0000259" key="3">
    <source>
        <dbReference type="Pfam" id="PF10208"/>
    </source>
</evidence>
<proteinExistence type="predicted"/>
<evidence type="ECO:0000313" key="4">
    <source>
        <dbReference type="EMBL" id="CAD8476904.1"/>
    </source>
</evidence>
<dbReference type="EMBL" id="HBEP01008886">
    <property type="protein sequence ID" value="CAD8476904.1"/>
    <property type="molecule type" value="Transcribed_RNA"/>
</dbReference>
<gene>
    <name evidence="4" type="ORF">PANT1444_LOCUS4977</name>
</gene>
<accession>A0A7S0HEP9</accession>
<name>A0A7S0HEP9_9EUKA</name>
<dbReference type="Gene3D" id="1.10.720.30">
    <property type="entry name" value="SAP domain"/>
    <property type="match status" value="1"/>
</dbReference>
<sequence>MPLQLRRACLAAALLCGALAQEEGAVDCKGMKVKQLRQMLAARGVKCEGCAEKADFLQLCEKEKDTPLLPIKEEPAAPAEKDPKDVEDILKGMKGMPGMEGIKMFSGDDLKNMNYEQMGNMFGGGGGGGGRPKPRKTRTQYRRELVEFYKRYAMDDKLDGVDAALDKWKGREDKMFSALHKKYDSEITKYWDSQRENDDAAAYDEEIVGEQSAEEEEAMDKAFGSAAKDEV</sequence>
<dbReference type="AlphaFoldDB" id="A0A7S0HEP9"/>
<feature type="domain" description="ARMET C-terminal" evidence="3">
    <location>
        <begin position="26"/>
        <end position="62"/>
    </location>
</feature>
<dbReference type="InterPro" id="IPR019345">
    <property type="entry name" value="ARMET_C"/>
</dbReference>
<reference evidence="4" key="1">
    <citation type="submission" date="2021-01" db="EMBL/GenBank/DDBJ databases">
        <authorList>
            <person name="Corre E."/>
            <person name="Pelletier E."/>
            <person name="Niang G."/>
            <person name="Scheremetjew M."/>
            <person name="Finn R."/>
            <person name="Kale V."/>
            <person name="Holt S."/>
            <person name="Cochrane G."/>
            <person name="Meng A."/>
            <person name="Brown T."/>
            <person name="Cohen L."/>
        </authorList>
    </citation>
    <scope>NUCLEOTIDE SEQUENCE</scope>
    <source>
        <strain evidence="4">CCMP1374</strain>
    </source>
</reference>
<feature type="region of interest" description="Disordered" evidence="1">
    <location>
        <begin position="210"/>
        <end position="231"/>
    </location>
</feature>
<evidence type="ECO:0000256" key="1">
    <source>
        <dbReference type="SAM" id="MobiDB-lite"/>
    </source>
</evidence>
<evidence type="ECO:0000256" key="2">
    <source>
        <dbReference type="SAM" id="SignalP"/>
    </source>
</evidence>
<feature type="chain" id="PRO_5031228172" description="ARMET C-terminal domain-containing protein" evidence="2">
    <location>
        <begin position="21"/>
        <end position="231"/>
    </location>
</feature>
<protein>
    <recommendedName>
        <fullName evidence="3">ARMET C-terminal domain-containing protein</fullName>
    </recommendedName>
</protein>
<dbReference type="InterPro" id="IPR036361">
    <property type="entry name" value="SAP_dom_sf"/>
</dbReference>
<keyword evidence="2" id="KW-0732">Signal</keyword>
<dbReference type="Pfam" id="PF10208">
    <property type="entry name" value="ARMET_C"/>
    <property type="match status" value="1"/>
</dbReference>
<organism evidence="4">
    <name type="scientific">Phaeocystis antarctica</name>
    <dbReference type="NCBI Taxonomy" id="33657"/>
    <lineage>
        <taxon>Eukaryota</taxon>
        <taxon>Haptista</taxon>
        <taxon>Haptophyta</taxon>
        <taxon>Prymnesiophyceae</taxon>
        <taxon>Phaeocystales</taxon>
        <taxon>Phaeocystaceae</taxon>
        <taxon>Phaeocystis</taxon>
    </lineage>
</organism>
<dbReference type="SUPFAM" id="SSF68906">
    <property type="entry name" value="SAP domain"/>
    <property type="match status" value="1"/>
</dbReference>
<feature type="signal peptide" evidence="2">
    <location>
        <begin position="1"/>
        <end position="20"/>
    </location>
</feature>